<comment type="subcellular location">
    <subcellularLocation>
        <location evidence="1 5">Cytoplasm</location>
    </subcellularLocation>
</comment>
<evidence type="ECO:0000259" key="6">
    <source>
        <dbReference type="Pfam" id="PF21981"/>
    </source>
</evidence>
<evidence type="ECO:0000259" key="7">
    <source>
        <dbReference type="Pfam" id="PF21982"/>
    </source>
</evidence>
<dbReference type="PANTHER" id="PTHR33602:SF1">
    <property type="entry name" value="REGULATORY PROTEIN RECX FAMILY PROTEIN"/>
    <property type="match status" value="1"/>
</dbReference>
<dbReference type="HAMAP" id="MF_01114">
    <property type="entry name" value="RecX"/>
    <property type="match status" value="1"/>
</dbReference>
<keyword evidence="9" id="KW-1185">Reference proteome</keyword>
<proteinExistence type="inferred from homology"/>
<dbReference type="InterPro" id="IPR003783">
    <property type="entry name" value="Regulatory_RecX"/>
</dbReference>
<feature type="domain" description="RecX third three-helical" evidence="6">
    <location>
        <begin position="220"/>
        <end position="266"/>
    </location>
</feature>
<comment type="caution">
    <text evidence="8">The sequence shown here is derived from an EMBL/GenBank/DDBJ whole genome shotgun (WGS) entry which is preliminary data.</text>
</comment>
<comment type="function">
    <text evidence="5">Modulates RecA activity.</text>
</comment>
<evidence type="ECO:0000313" key="8">
    <source>
        <dbReference type="EMBL" id="MBU5677551.1"/>
    </source>
</evidence>
<name>A0ABS6G830_9FIRM</name>
<gene>
    <name evidence="5" type="primary">recX</name>
    <name evidence="8" type="ORF">KQI88_14095</name>
</gene>
<organism evidence="8 9">
    <name type="scientific">Alkaliphilus flagellatus</name>
    <dbReference type="NCBI Taxonomy" id="2841507"/>
    <lineage>
        <taxon>Bacteria</taxon>
        <taxon>Bacillati</taxon>
        <taxon>Bacillota</taxon>
        <taxon>Clostridia</taxon>
        <taxon>Peptostreptococcales</taxon>
        <taxon>Natronincolaceae</taxon>
        <taxon>Alkaliphilus</taxon>
    </lineage>
</organism>
<feature type="domain" description="RecX third three-helical" evidence="6">
    <location>
        <begin position="160"/>
        <end position="202"/>
    </location>
</feature>
<sequence>MHKISKIQLQNKNKNRANVYINDVYSLSCDVEIILKYKLKEGLNIDKKNLVELIEESNEKRAFQIALHYLSFKPRTHYEITMYLLKKDYEDNIINKVLEKLIYYKYIDDKQYALNYISSAIAEGKKSSNTVKSKLISKGISLEIIEDCIKLFSSDVNIKIAKEISNKYFYQKSNLPLKQLKSKLSQLLVRKGFTWEVIDACLNDLDQNSEVQSTIDSNKEEYQLQAIKLAEKYFDKYSKKENNSYLVEKKVKHTLYQKGYDIDIIDVAFESIKK</sequence>
<feature type="domain" description="RecX first three-helical" evidence="7">
    <location>
        <begin position="62"/>
        <end position="101"/>
    </location>
</feature>
<evidence type="ECO:0000313" key="9">
    <source>
        <dbReference type="Proteomes" id="UP000779508"/>
    </source>
</evidence>
<comment type="similarity">
    <text evidence="2 5">Belongs to the RecX family.</text>
</comment>
<evidence type="ECO:0000256" key="1">
    <source>
        <dbReference type="ARBA" id="ARBA00004496"/>
    </source>
</evidence>
<dbReference type="Pfam" id="PF21982">
    <property type="entry name" value="RecX_HTH1"/>
    <property type="match status" value="1"/>
</dbReference>
<keyword evidence="4 5" id="KW-0963">Cytoplasm</keyword>
<evidence type="ECO:0000256" key="5">
    <source>
        <dbReference type="HAMAP-Rule" id="MF_01114"/>
    </source>
</evidence>
<dbReference type="PANTHER" id="PTHR33602">
    <property type="entry name" value="REGULATORY PROTEIN RECX FAMILY PROTEIN"/>
    <property type="match status" value="1"/>
</dbReference>
<reference evidence="8 9" key="1">
    <citation type="submission" date="2021-06" db="EMBL/GenBank/DDBJ databases">
        <authorList>
            <person name="Sun Q."/>
            <person name="Li D."/>
        </authorList>
    </citation>
    <scope>NUCLEOTIDE SEQUENCE [LARGE SCALE GENOMIC DNA]</scope>
    <source>
        <strain evidence="8 9">MSJ-5</strain>
    </source>
</reference>
<dbReference type="EMBL" id="JAHLQK010000005">
    <property type="protein sequence ID" value="MBU5677551.1"/>
    <property type="molecule type" value="Genomic_DNA"/>
</dbReference>
<dbReference type="Pfam" id="PF21981">
    <property type="entry name" value="RecX_HTH3"/>
    <property type="match status" value="2"/>
</dbReference>
<evidence type="ECO:0000256" key="3">
    <source>
        <dbReference type="ARBA" id="ARBA00018111"/>
    </source>
</evidence>
<dbReference type="RefSeq" id="WP_216418377.1">
    <property type="nucleotide sequence ID" value="NZ_JAHLQK010000005.1"/>
</dbReference>
<evidence type="ECO:0000256" key="2">
    <source>
        <dbReference type="ARBA" id="ARBA00009695"/>
    </source>
</evidence>
<protein>
    <recommendedName>
        <fullName evidence="3 5">Regulatory protein RecX</fullName>
    </recommendedName>
</protein>
<evidence type="ECO:0000256" key="4">
    <source>
        <dbReference type="ARBA" id="ARBA00022490"/>
    </source>
</evidence>
<dbReference type="InterPro" id="IPR053926">
    <property type="entry name" value="RecX_HTH_1st"/>
</dbReference>
<accession>A0ABS6G830</accession>
<dbReference type="Proteomes" id="UP000779508">
    <property type="component" value="Unassembled WGS sequence"/>
</dbReference>
<dbReference type="InterPro" id="IPR053925">
    <property type="entry name" value="RecX_HTH_3rd"/>
</dbReference>